<organism evidence="7 8">
    <name type="scientific">Pocillopora damicornis</name>
    <name type="common">Cauliflower coral</name>
    <name type="synonym">Millepora damicornis</name>
    <dbReference type="NCBI Taxonomy" id="46731"/>
    <lineage>
        <taxon>Eukaryota</taxon>
        <taxon>Metazoa</taxon>
        <taxon>Cnidaria</taxon>
        <taxon>Anthozoa</taxon>
        <taxon>Hexacorallia</taxon>
        <taxon>Scleractinia</taxon>
        <taxon>Astrocoeniina</taxon>
        <taxon>Pocilloporidae</taxon>
        <taxon>Pocillopora</taxon>
    </lineage>
</organism>
<keyword evidence="4" id="KW-0539">Nucleus</keyword>
<dbReference type="SUPFAM" id="SSF158457">
    <property type="entry name" value="Orange domain-like"/>
    <property type="match status" value="1"/>
</dbReference>
<feature type="non-terminal residue" evidence="7">
    <location>
        <position position="1"/>
    </location>
</feature>
<reference evidence="7 8" key="1">
    <citation type="journal article" date="2018" name="Sci. Rep.">
        <title>Comparative analysis of the Pocillopora damicornis genome highlights role of immune system in coral evolution.</title>
        <authorList>
            <person name="Cunning R."/>
            <person name="Bay R.A."/>
            <person name="Gillette P."/>
            <person name="Baker A.C."/>
            <person name="Traylor-Knowles N."/>
        </authorList>
    </citation>
    <scope>NUCLEOTIDE SEQUENCE [LARGE SCALE GENOMIC DNA]</scope>
    <source>
        <strain evidence="7">RSMAS</strain>
        <tissue evidence="7">Whole animal</tissue>
    </source>
</reference>
<feature type="compositionally biased region" description="Basic and acidic residues" evidence="5">
    <location>
        <begin position="154"/>
        <end position="168"/>
    </location>
</feature>
<feature type="compositionally biased region" description="Low complexity" evidence="5">
    <location>
        <begin position="263"/>
        <end position="278"/>
    </location>
</feature>
<dbReference type="OrthoDB" id="6371181at2759"/>
<feature type="compositionally biased region" description="Polar residues" evidence="5">
    <location>
        <begin position="18"/>
        <end position="36"/>
    </location>
</feature>
<evidence type="ECO:0000259" key="6">
    <source>
        <dbReference type="PROSITE" id="PS50888"/>
    </source>
</evidence>
<gene>
    <name evidence="7" type="ORF">pdam_00003257</name>
</gene>
<feature type="domain" description="BHLH" evidence="6">
    <location>
        <begin position="92"/>
        <end position="148"/>
    </location>
</feature>
<sequence>RSVNVVMEDVSNCLNDSRVSVSSDTSENSFRPSTQMKSLESSILKSQSSSKRSESATPDDALSSNGDQSQCGEGNESLLVQVTGLKKQRDRGSECSHKVIEKRRRDRINTSLGELSQLLPAQCNSKQGSGKLEKAEILELTVEYLKALQGRLAQKQDKEIKPEDDKNSVEATAEPKSSSTNTEVKPVNHFGGYKDCTEEVFRFLVNVEAMDMQQPCFQRLMAHLRHQIQLLAENSSNSEDVNPKGKASTENGKRNTSKRSFQGTISSSSSTSSSMGEMSGSGSGGKVKRARLHAHHSSNNKVQSSSSNGNSTSGGSSDNDNNSDNARETQSDSAICLEDDLSEMPGSTGKEGDNGNRTNGSSVSSRTTNRSANETSSSANTCPSMLPQGGNIPLRAPFVLPSYAAPTYALHPAGTHYIPIVLHPSVPVPSASTFNGAGQIPFGMMASGMMPPGVMPTGMMPSAAGGIPPNLPFGFPFPYVPPAMPPYGYQAPPMGFPFLNGMRKDLSGQGQTDPGNGDSGSNGDDCSIESRISPESIAIQTDTPSPSNSGNESSHTDEGGS</sequence>
<feature type="region of interest" description="Disordered" evidence="5">
    <location>
        <begin position="234"/>
        <end position="386"/>
    </location>
</feature>
<evidence type="ECO:0000313" key="7">
    <source>
        <dbReference type="EMBL" id="RMX41052.1"/>
    </source>
</evidence>
<feature type="compositionally biased region" description="Polar residues" evidence="5">
    <location>
        <begin position="355"/>
        <end position="383"/>
    </location>
</feature>
<evidence type="ECO:0000313" key="8">
    <source>
        <dbReference type="Proteomes" id="UP000275408"/>
    </source>
</evidence>
<feature type="region of interest" description="Disordered" evidence="5">
    <location>
        <begin position="500"/>
        <end position="561"/>
    </location>
</feature>
<feature type="compositionally biased region" description="Basic residues" evidence="5">
    <location>
        <begin position="286"/>
        <end position="298"/>
    </location>
</feature>
<keyword evidence="2" id="KW-0805">Transcription regulation</keyword>
<dbReference type="InterPro" id="IPR036638">
    <property type="entry name" value="HLH_DNA-bd_sf"/>
</dbReference>
<feature type="region of interest" description="Disordered" evidence="5">
    <location>
        <begin position="18"/>
        <end position="75"/>
    </location>
</feature>
<dbReference type="InterPro" id="IPR050370">
    <property type="entry name" value="HES_HEY"/>
</dbReference>
<dbReference type="PANTHER" id="PTHR10985">
    <property type="entry name" value="BASIC HELIX-LOOP-HELIX TRANSCRIPTION FACTOR, HES-RELATED"/>
    <property type="match status" value="1"/>
</dbReference>
<dbReference type="InterPro" id="IPR011598">
    <property type="entry name" value="bHLH_dom"/>
</dbReference>
<dbReference type="Proteomes" id="UP000275408">
    <property type="component" value="Unassembled WGS sequence"/>
</dbReference>
<evidence type="ECO:0000256" key="2">
    <source>
        <dbReference type="ARBA" id="ARBA00023015"/>
    </source>
</evidence>
<dbReference type="SMART" id="SM00353">
    <property type="entry name" value="HLH"/>
    <property type="match status" value="1"/>
</dbReference>
<protein>
    <recommendedName>
        <fullName evidence="6">BHLH domain-containing protein</fullName>
    </recommendedName>
</protein>
<evidence type="ECO:0000256" key="5">
    <source>
        <dbReference type="SAM" id="MobiDB-lite"/>
    </source>
</evidence>
<proteinExistence type="predicted"/>
<dbReference type="Gene3D" id="6.10.250.980">
    <property type="match status" value="1"/>
</dbReference>
<evidence type="ECO:0000256" key="4">
    <source>
        <dbReference type="ARBA" id="ARBA00023242"/>
    </source>
</evidence>
<dbReference type="Pfam" id="PF07527">
    <property type="entry name" value="Hairy_orange"/>
    <property type="match status" value="1"/>
</dbReference>
<feature type="compositionally biased region" description="Low complexity" evidence="5">
    <location>
        <begin position="299"/>
        <end position="324"/>
    </location>
</feature>
<dbReference type="Pfam" id="PF00010">
    <property type="entry name" value="HLH"/>
    <property type="match status" value="1"/>
</dbReference>
<dbReference type="SUPFAM" id="SSF47459">
    <property type="entry name" value="HLH, helix-loop-helix DNA-binding domain"/>
    <property type="match status" value="1"/>
</dbReference>
<dbReference type="GO" id="GO:0046983">
    <property type="term" value="F:protein dimerization activity"/>
    <property type="evidence" value="ECO:0007669"/>
    <property type="project" value="InterPro"/>
</dbReference>
<name>A0A3M6TI03_POCDA</name>
<feature type="compositionally biased region" description="Polar residues" evidence="5">
    <location>
        <begin position="62"/>
        <end position="72"/>
    </location>
</feature>
<feature type="compositionally biased region" description="Low complexity" evidence="5">
    <location>
        <begin position="513"/>
        <end position="525"/>
    </location>
</feature>
<dbReference type="CDD" id="cd11389">
    <property type="entry name" value="bHLH-O_HERP_like"/>
    <property type="match status" value="1"/>
</dbReference>
<feature type="compositionally biased region" description="Low complexity" evidence="5">
    <location>
        <begin position="37"/>
        <end position="50"/>
    </location>
</feature>
<evidence type="ECO:0000256" key="3">
    <source>
        <dbReference type="ARBA" id="ARBA00023163"/>
    </source>
</evidence>
<dbReference type="PROSITE" id="PS50888">
    <property type="entry name" value="BHLH"/>
    <property type="match status" value="1"/>
</dbReference>
<dbReference type="EMBL" id="RCHS01003527">
    <property type="protein sequence ID" value="RMX41052.1"/>
    <property type="molecule type" value="Genomic_DNA"/>
</dbReference>
<dbReference type="InterPro" id="IPR003650">
    <property type="entry name" value="Orange_dom"/>
</dbReference>
<feature type="region of interest" description="Disordered" evidence="5">
    <location>
        <begin position="153"/>
        <end position="189"/>
    </location>
</feature>
<evidence type="ECO:0000256" key="1">
    <source>
        <dbReference type="ARBA" id="ARBA00004123"/>
    </source>
</evidence>
<dbReference type="GO" id="GO:0005634">
    <property type="term" value="C:nucleus"/>
    <property type="evidence" value="ECO:0007669"/>
    <property type="project" value="UniProtKB-SubCell"/>
</dbReference>
<dbReference type="AlphaFoldDB" id="A0A3M6TI03"/>
<feature type="compositionally biased region" description="Polar residues" evidence="5">
    <location>
        <begin position="538"/>
        <end position="553"/>
    </location>
</feature>
<dbReference type="Gene3D" id="4.10.280.10">
    <property type="entry name" value="Helix-loop-helix DNA-binding domain"/>
    <property type="match status" value="1"/>
</dbReference>
<comment type="subcellular location">
    <subcellularLocation>
        <location evidence="1">Nucleus</location>
    </subcellularLocation>
</comment>
<accession>A0A3M6TI03</accession>
<comment type="caution">
    <text evidence="7">The sequence shown here is derived from an EMBL/GenBank/DDBJ whole genome shotgun (WGS) entry which is preliminary data.</text>
</comment>
<keyword evidence="8" id="KW-1185">Reference proteome</keyword>
<keyword evidence="3" id="KW-0804">Transcription</keyword>
<dbReference type="GO" id="GO:0006355">
    <property type="term" value="P:regulation of DNA-templated transcription"/>
    <property type="evidence" value="ECO:0007669"/>
    <property type="project" value="InterPro"/>
</dbReference>
<dbReference type="GO" id="GO:0003677">
    <property type="term" value="F:DNA binding"/>
    <property type="evidence" value="ECO:0007669"/>
    <property type="project" value="InterPro"/>
</dbReference>